<feature type="region of interest" description="Disordered" evidence="1">
    <location>
        <begin position="423"/>
        <end position="484"/>
    </location>
</feature>
<dbReference type="EMBL" id="JARGDH010000005">
    <property type="protein sequence ID" value="KAL0266639.1"/>
    <property type="molecule type" value="Genomic_DNA"/>
</dbReference>
<feature type="compositionally biased region" description="Polar residues" evidence="1">
    <location>
        <begin position="312"/>
        <end position="337"/>
    </location>
</feature>
<feature type="compositionally biased region" description="Polar residues" evidence="1">
    <location>
        <begin position="580"/>
        <end position="593"/>
    </location>
</feature>
<proteinExistence type="predicted"/>
<feature type="compositionally biased region" description="Basic and acidic residues" evidence="1">
    <location>
        <begin position="811"/>
        <end position="820"/>
    </location>
</feature>
<sequence>MGNCTSKKSEKLLKSTTAKKPILKIMDKDQDNNNTKGLTKKVAPFTKGEVTSFGFRRKPNSSLPVPVTLTSNGNVIRDSDDKKIQNGILKNKEIIDDSHSGSSVESLCHHAPLRPTPKMIRKKDSVKQTRNSTTGNNINNNNVNQNNENIIRTSYSTGNSRVTFSTVNTNVINQSNNANNNHGIPPANRFGFRQQKPSRLSDSSKAENAPERRQISNLGPYDTGTYRVVKKGENVRSKSEGPREAFFKQTLQPAGSVQSVLGQSKTNISNIPLPGKFTLQTSHLPRPQFPVRMPDAKTAKTVTNYYRRGGPQSDSNSSKEGSLNDDSGFETQSATNTSKHDDSSDSPGFNVRRRLQSAHGKKLEMKIVGNKFELLDKSEEKDPTVVTEVSLIKLPMAGVRASTAIINTGLVEQRTNQYLKRISQSNKKDYSTKIKDTNRLKPSVRVQDSSSDSSHLDEGFGAESEEEKLFKDRNGTEKSSGNYLMNDAYEDEEMLPGEAMAEDVSLSFSSDDETSAVAIRKKTPGTKVNIETDVTPNTIRLDALKLSKQLKSGAAFVLEAPKNVLKVDDSLEVGDDETFPSESILEQISSDTDSFGDKGENKDGKKNLEDDIEIEELEEDNKNLKNIDLEISDSELNVDEKDIPNNVRTPESPGTPTNASNSLSLSEGRDFLIDDEIADQPQLCLTETYPDCSCQEEAKTCNDKTLTSSGNNNEFLSCAEGATLYKNEATQAVSDSEDGELANIEANRGENVTPAKRERRLNSAGTLSPCDSLTSDDLMMDFESSVYDDTSERVHSGNGHVISDELSGSKTTEDTVKDIRSQSSQKSGVMSVYCETFDFYMIVALEVARNFKRTTAVSCRV</sequence>
<feature type="region of interest" description="Disordered" evidence="1">
    <location>
        <begin position="578"/>
        <end position="608"/>
    </location>
</feature>
<dbReference type="EMBL" id="JARGDH010000005">
    <property type="protein sequence ID" value="KAL0266640.1"/>
    <property type="molecule type" value="Genomic_DNA"/>
</dbReference>
<feature type="compositionally biased region" description="Basic and acidic residues" evidence="1">
    <location>
        <begin position="595"/>
        <end position="608"/>
    </location>
</feature>
<evidence type="ECO:0000313" key="2">
    <source>
        <dbReference type="EMBL" id="KAL0266639.1"/>
    </source>
</evidence>
<comment type="caution">
    <text evidence="2">The sequence shown here is derived from an EMBL/GenBank/DDBJ whole genome shotgun (WGS) entry which is preliminary data.</text>
</comment>
<feature type="compositionally biased region" description="Basic and acidic residues" evidence="1">
    <location>
        <begin position="202"/>
        <end position="214"/>
    </location>
</feature>
<evidence type="ECO:0000256" key="1">
    <source>
        <dbReference type="SAM" id="MobiDB-lite"/>
    </source>
</evidence>
<feature type="region of interest" description="Disordered" evidence="1">
    <location>
        <begin position="731"/>
        <end position="768"/>
    </location>
</feature>
<feature type="compositionally biased region" description="Basic and acidic residues" evidence="1">
    <location>
        <begin position="426"/>
        <end position="439"/>
    </location>
</feature>
<feature type="compositionally biased region" description="Low complexity" evidence="1">
    <location>
        <begin position="136"/>
        <end position="145"/>
    </location>
</feature>
<feature type="region of interest" description="Disordered" evidence="1">
    <location>
        <begin position="790"/>
        <end position="822"/>
    </location>
</feature>
<feature type="region of interest" description="Disordered" evidence="1">
    <location>
        <begin position="173"/>
        <end position="225"/>
    </location>
</feature>
<feature type="region of interest" description="Disordered" evidence="1">
    <location>
        <begin position="305"/>
        <end position="350"/>
    </location>
</feature>
<gene>
    <name evidence="2" type="ORF">PYX00_009126</name>
</gene>
<feature type="region of interest" description="Disordered" evidence="1">
    <location>
        <begin position="122"/>
        <end position="145"/>
    </location>
</feature>
<organism evidence="2">
    <name type="scientific">Menopon gallinae</name>
    <name type="common">poultry shaft louse</name>
    <dbReference type="NCBI Taxonomy" id="328185"/>
    <lineage>
        <taxon>Eukaryota</taxon>
        <taxon>Metazoa</taxon>
        <taxon>Ecdysozoa</taxon>
        <taxon>Arthropoda</taxon>
        <taxon>Hexapoda</taxon>
        <taxon>Insecta</taxon>
        <taxon>Pterygota</taxon>
        <taxon>Neoptera</taxon>
        <taxon>Paraneoptera</taxon>
        <taxon>Psocodea</taxon>
        <taxon>Troctomorpha</taxon>
        <taxon>Phthiraptera</taxon>
        <taxon>Amblycera</taxon>
        <taxon>Menoponidae</taxon>
        <taxon>Menopon</taxon>
    </lineage>
</organism>
<protein>
    <submittedName>
        <fullName evidence="2">Uncharacterized protein</fullName>
    </submittedName>
</protein>
<dbReference type="AlphaFoldDB" id="A0AAW2H9X1"/>
<feature type="region of interest" description="Disordered" evidence="1">
    <location>
        <begin position="635"/>
        <end position="664"/>
    </location>
</feature>
<accession>A0AAW2H9X1</accession>
<reference evidence="2" key="1">
    <citation type="journal article" date="2024" name="Gigascience">
        <title>Chromosome-level genome of the poultry shaft louse Menopon gallinae provides insight into the host-switching and adaptive evolution of parasitic lice.</title>
        <authorList>
            <person name="Xu Y."/>
            <person name="Ma L."/>
            <person name="Liu S."/>
            <person name="Liang Y."/>
            <person name="Liu Q."/>
            <person name="He Z."/>
            <person name="Tian L."/>
            <person name="Duan Y."/>
            <person name="Cai W."/>
            <person name="Li H."/>
            <person name="Song F."/>
        </authorList>
    </citation>
    <scope>NUCLEOTIDE SEQUENCE</scope>
    <source>
        <strain evidence="2">Cailab_2023a</strain>
    </source>
</reference>
<feature type="compositionally biased region" description="Basic and acidic residues" evidence="1">
    <location>
        <begin position="467"/>
        <end position="476"/>
    </location>
</feature>
<name>A0AAW2H9X1_9NEOP</name>
<feature type="compositionally biased region" description="Polar residues" evidence="1">
    <location>
        <begin position="646"/>
        <end position="664"/>
    </location>
</feature>